<gene>
    <name evidence="3" type="ORF">CMASS_06300</name>
</gene>
<proteinExistence type="predicted"/>
<evidence type="ECO:0000313" key="4">
    <source>
        <dbReference type="Proteomes" id="UP001220064"/>
    </source>
</evidence>
<feature type="coiled-coil region" evidence="1">
    <location>
        <begin position="247"/>
        <end position="274"/>
    </location>
</feature>
<evidence type="ECO:0000256" key="2">
    <source>
        <dbReference type="SAM" id="MobiDB-lite"/>
    </source>
</evidence>
<feature type="compositionally biased region" description="Low complexity" evidence="2">
    <location>
        <begin position="36"/>
        <end position="47"/>
    </location>
</feature>
<organism evidence="3 4">
    <name type="scientific">Corynebacterium massiliense DSM 45435</name>
    <dbReference type="NCBI Taxonomy" id="1121364"/>
    <lineage>
        <taxon>Bacteria</taxon>
        <taxon>Bacillati</taxon>
        <taxon>Actinomycetota</taxon>
        <taxon>Actinomycetes</taxon>
        <taxon>Mycobacteriales</taxon>
        <taxon>Corynebacteriaceae</taxon>
        <taxon>Corynebacterium</taxon>
    </lineage>
</organism>
<evidence type="ECO:0008006" key="5">
    <source>
        <dbReference type="Google" id="ProtNLM"/>
    </source>
</evidence>
<sequence length="463" mass="51647">MTSSPNSNDQAHKAPKPGAPKPGGPKPGVPKPGVPKPSAVAPKAAPARTPVTVGDIPANDPGKWGRIADDGTVYVKTAEGERSIGNWQAGTPEEGLRHFGAKYDNLSTEIELLEARLRANPQDSERIKSAAAQLRDELPTAAVIGDIAALDRRLQTIIDHSEETREQVQADRAERREQAIAQKEKLAAEAEDIAENSTEWKAAGDRIRAILDEWKQIKGIDRTTDNALWKRYSRARDSFKRRRGAHFAELDRNRAAAREKKEELITRAEAIQDSTDWGATARAYRDLMQEWKKAGRAPREVDQKLWERFRAAQDHFFAARDAENAERDKEFANNARAKDALIAEYDSQIDPAKSLPTAKQKLRELQEKWDDIGFVPRGQIREYEEKIAAVEKRVANAEESEWRRTDPEAHARVQQFADKVNDLQAQADAAAAKGNEKKAAALRDQAAQWEQWAQTAAAAVDDQ</sequence>
<keyword evidence="1" id="KW-0175">Coiled coil</keyword>
<dbReference type="Proteomes" id="UP001220064">
    <property type="component" value="Chromosome"/>
</dbReference>
<reference evidence="3 4" key="1">
    <citation type="submission" date="2020-10" db="EMBL/GenBank/DDBJ databases">
        <title>Complete genome sequence of Corynebacterium massiliense DSM 45435, type strain of Corynebacterium massiliense.</title>
        <authorList>
            <person name="Busche T."/>
            <person name="Kalinowski J."/>
            <person name="Ruckert C."/>
        </authorList>
    </citation>
    <scope>NUCLEOTIDE SEQUENCE [LARGE SCALE GENOMIC DNA]</scope>
    <source>
        <strain evidence="3 4">DSM 45435</strain>
    </source>
</reference>
<feature type="coiled-coil region" evidence="1">
    <location>
        <begin position="380"/>
        <end position="433"/>
    </location>
</feature>
<accession>A0ABY7U7X4</accession>
<keyword evidence="4" id="KW-1185">Reference proteome</keyword>
<protein>
    <recommendedName>
        <fullName evidence="5">DNA repair ATPase</fullName>
    </recommendedName>
</protein>
<dbReference type="InterPro" id="IPR007139">
    <property type="entry name" value="DUF349"/>
</dbReference>
<dbReference type="RefSeq" id="WP_084684305.1">
    <property type="nucleotide sequence ID" value="NZ_ATVG01000001.1"/>
</dbReference>
<name>A0ABY7U7X4_9CORY</name>
<feature type="region of interest" description="Disordered" evidence="2">
    <location>
        <begin position="1"/>
        <end position="67"/>
    </location>
</feature>
<dbReference type="Pfam" id="PF03993">
    <property type="entry name" value="DUF349"/>
    <property type="match status" value="3"/>
</dbReference>
<dbReference type="EMBL" id="CP063189">
    <property type="protein sequence ID" value="WCZ32694.1"/>
    <property type="molecule type" value="Genomic_DNA"/>
</dbReference>
<evidence type="ECO:0000256" key="1">
    <source>
        <dbReference type="SAM" id="Coils"/>
    </source>
</evidence>
<feature type="compositionally biased region" description="Pro residues" evidence="2">
    <location>
        <begin position="17"/>
        <end position="35"/>
    </location>
</feature>
<evidence type="ECO:0000313" key="3">
    <source>
        <dbReference type="EMBL" id="WCZ32694.1"/>
    </source>
</evidence>